<organism evidence="8 9">
    <name type="scientific">Hesseltinella vesiculosa</name>
    <dbReference type="NCBI Taxonomy" id="101127"/>
    <lineage>
        <taxon>Eukaryota</taxon>
        <taxon>Fungi</taxon>
        <taxon>Fungi incertae sedis</taxon>
        <taxon>Mucoromycota</taxon>
        <taxon>Mucoromycotina</taxon>
        <taxon>Mucoromycetes</taxon>
        <taxon>Mucorales</taxon>
        <taxon>Cunninghamellaceae</taxon>
        <taxon>Hesseltinella</taxon>
    </lineage>
</organism>
<dbReference type="SMART" id="SM00937">
    <property type="entry name" value="PCRF"/>
    <property type="match status" value="1"/>
</dbReference>
<feature type="region of interest" description="Disordered" evidence="6">
    <location>
        <begin position="311"/>
        <end position="337"/>
    </location>
</feature>
<sequence>MFSRLTRAWLRRSYSTVSLLPNTRITPALHQKLERLNQQHDALLAKLNNNQVESANMASVSKELSDLSTTASLFQDWQKCNSELVDLQDLLTGQDHDQDMIEMAKEEFNEILERAHTIEKNLIVELAPKDVADEASAILEIRAGAGGDEAALFSADMARMYERFSQLKRWKWEILAQSEELAGKGLKDITVNITGKNVFGVLKYETGVHRVQRVPATESQGRIHTSTITVAMLPQPTEIDVQIKESDLKIDLYRASGAGGQHVNTTDSAVRMTHIPTGLVVAMQDERSQHKNKAKALKVLRAKVFELEREKTSAARRSSRNKQIGSGDRSEKIRTYNFPQNRVTDHRINLTLYELDPIMSGEGLMNIIEPLQEHYLTESLLDTE</sequence>
<comment type="caution">
    <text evidence="8">The sequence shown here is derived from an EMBL/GenBank/DDBJ whole genome shotgun (WGS) entry which is preliminary data.</text>
</comment>
<protein>
    <submittedName>
        <fullName evidence="8">Peptide chain release factor</fullName>
    </submittedName>
</protein>
<dbReference type="InterPro" id="IPR045853">
    <property type="entry name" value="Pep_chain_release_fac_I_sf"/>
</dbReference>
<dbReference type="SUPFAM" id="SSF75620">
    <property type="entry name" value="Release factor"/>
    <property type="match status" value="1"/>
</dbReference>
<comment type="subcellular location">
    <subcellularLocation>
        <location evidence="1">Cytoplasm</location>
    </subcellularLocation>
</comment>
<evidence type="ECO:0000256" key="6">
    <source>
        <dbReference type="SAM" id="MobiDB-lite"/>
    </source>
</evidence>
<dbReference type="PANTHER" id="PTHR43804:SF7">
    <property type="entry name" value="LD18447P"/>
    <property type="match status" value="1"/>
</dbReference>
<name>A0A1X2G8C6_9FUNG</name>
<dbReference type="Gene3D" id="3.30.70.1660">
    <property type="match status" value="1"/>
</dbReference>
<evidence type="ECO:0000256" key="2">
    <source>
        <dbReference type="ARBA" id="ARBA00010835"/>
    </source>
</evidence>
<dbReference type="Proteomes" id="UP000242146">
    <property type="component" value="Unassembled WGS sequence"/>
</dbReference>
<dbReference type="PANTHER" id="PTHR43804">
    <property type="entry name" value="LD18447P"/>
    <property type="match status" value="1"/>
</dbReference>
<gene>
    <name evidence="8" type="ORF">DM01DRAFT_311573</name>
</gene>
<dbReference type="GO" id="GO:0016149">
    <property type="term" value="F:translation release factor activity, codon specific"/>
    <property type="evidence" value="ECO:0007669"/>
    <property type="project" value="InterPro"/>
</dbReference>
<dbReference type="AlphaFoldDB" id="A0A1X2G8C6"/>
<dbReference type="OrthoDB" id="2019491at2759"/>
<dbReference type="FunFam" id="3.30.160.20:FF:000004">
    <property type="entry name" value="Peptide chain release factor 1"/>
    <property type="match status" value="1"/>
</dbReference>
<keyword evidence="3" id="KW-0488">Methylation</keyword>
<dbReference type="HAMAP" id="MF_00093">
    <property type="entry name" value="Rel_fac_1"/>
    <property type="match status" value="1"/>
</dbReference>
<dbReference type="GO" id="GO:0070126">
    <property type="term" value="P:mitochondrial translational termination"/>
    <property type="evidence" value="ECO:0007669"/>
    <property type="project" value="EnsemblFungi"/>
</dbReference>
<dbReference type="GO" id="GO:0005743">
    <property type="term" value="C:mitochondrial inner membrane"/>
    <property type="evidence" value="ECO:0007669"/>
    <property type="project" value="EnsemblFungi"/>
</dbReference>
<dbReference type="NCBIfam" id="NF001859">
    <property type="entry name" value="PRK00591.1"/>
    <property type="match status" value="1"/>
</dbReference>
<dbReference type="STRING" id="101127.A0A1X2G8C6"/>
<dbReference type="InterPro" id="IPR050057">
    <property type="entry name" value="Prokaryotic/Mito_RF"/>
</dbReference>
<dbReference type="InterPro" id="IPR000352">
    <property type="entry name" value="Pep_chain_release_fac_I"/>
</dbReference>
<dbReference type="GO" id="GO:0005829">
    <property type="term" value="C:cytosol"/>
    <property type="evidence" value="ECO:0007669"/>
    <property type="project" value="UniProtKB-ARBA"/>
</dbReference>
<reference evidence="8 9" key="1">
    <citation type="submission" date="2016-07" db="EMBL/GenBank/DDBJ databases">
        <title>Pervasive Adenine N6-methylation of Active Genes in Fungi.</title>
        <authorList>
            <consortium name="DOE Joint Genome Institute"/>
            <person name="Mondo S.J."/>
            <person name="Dannebaum R.O."/>
            <person name="Kuo R.C."/>
            <person name="Labutti K."/>
            <person name="Haridas S."/>
            <person name="Kuo A."/>
            <person name="Salamov A."/>
            <person name="Ahrendt S.R."/>
            <person name="Lipzen A."/>
            <person name="Sullivan W."/>
            <person name="Andreopoulos W.B."/>
            <person name="Clum A."/>
            <person name="Lindquist E."/>
            <person name="Daum C."/>
            <person name="Ramamoorthy G.K."/>
            <person name="Gryganskyi A."/>
            <person name="Culley D."/>
            <person name="Magnuson J.K."/>
            <person name="James T.Y."/>
            <person name="O'Malley M.A."/>
            <person name="Stajich J.E."/>
            <person name="Spatafora J.W."/>
            <person name="Visel A."/>
            <person name="Grigoriev I.V."/>
        </authorList>
    </citation>
    <scope>NUCLEOTIDE SEQUENCE [LARGE SCALE GENOMIC DNA]</scope>
    <source>
        <strain evidence="8 9">NRRL 3301</strain>
    </source>
</reference>
<dbReference type="FunFam" id="3.30.70.1660:FF:000002">
    <property type="entry name" value="Peptide chain release factor 1"/>
    <property type="match status" value="1"/>
</dbReference>
<dbReference type="InterPro" id="IPR005139">
    <property type="entry name" value="PCRF"/>
</dbReference>
<proteinExistence type="inferred from homology"/>
<dbReference type="NCBIfam" id="TIGR00019">
    <property type="entry name" value="prfA"/>
    <property type="match status" value="1"/>
</dbReference>
<dbReference type="PROSITE" id="PS00745">
    <property type="entry name" value="RF_PROK_I"/>
    <property type="match status" value="1"/>
</dbReference>
<dbReference type="Pfam" id="PF03462">
    <property type="entry name" value="PCRF"/>
    <property type="match status" value="1"/>
</dbReference>
<dbReference type="FunFam" id="3.30.70.1660:FF:000004">
    <property type="entry name" value="Peptide chain release factor 1"/>
    <property type="match status" value="1"/>
</dbReference>
<comment type="similarity">
    <text evidence="2">Belongs to the prokaryotic/mitochondrial release factor family.</text>
</comment>
<evidence type="ECO:0000256" key="5">
    <source>
        <dbReference type="ARBA" id="ARBA00022917"/>
    </source>
</evidence>
<feature type="domain" description="Prokaryotic-type class I peptide chain release factors" evidence="7">
    <location>
        <begin position="254"/>
        <end position="270"/>
    </location>
</feature>
<dbReference type="Pfam" id="PF00472">
    <property type="entry name" value="RF-1"/>
    <property type="match status" value="1"/>
</dbReference>
<dbReference type="Gene3D" id="6.10.140.1950">
    <property type="match status" value="1"/>
</dbReference>
<evidence type="ECO:0000313" key="8">
    <source>
        <dbReference type="EMBL" id="ORX47705.1"/>
    </source>
</evidence>
<dbReference type="InterPro" id="IPR004373">
    <property type="entry name" value="RF-1"/>
</dbReference>
<accession>A0A1X2G8C6</accession>
<keyword evidence="4" id="KW-0963">Cytoplasm</keyword>
<keyword evidence="5" id="KW-0648">Protein biosynthesis</keyword>
<keyword evidence="9" id="KW-1185">Reference proteome</keyword>
<evidence type="ECO:0000256" key="4">
    <source>
        <dbReference type="ARBA" id="ARBA00022490"/>
    </source>
</evidence>
<evidence type="ECO:0000313" key="9">
    <source>
        <dbReference type="Proteomes" id="UP000242146"/>
    </source>
</evidence>
<dbReference type="Gene3D" id="3.30.160.20">
    <property type="match status" value="1"/>
</dbReference>
<dbReference type="EMBL" id="MCGT01000032">
    <property type="protein sequence ID" value="ORX47705.1"/>
    <property type="molecule type" value="Genomic_DNA"/>
</dbReference>
<evidence type="ECO:0000256" key="3">
    <source>
        <dbReference type="ARBA" id="ARBA00022481"/>
    </source>
</evidence>
<evidence type="ECO:0000256" key="1">
    <source>
        <dbReference type="ARBA" id="ARBA00004496"/>
    </source>
</evidence>
<evidence type="ECO:0000259" key="7">
    <source>
        <dbReference type="PROSITE" id="PS00745"/>
    </source>
</evidence>